<dbReference type="GeneID" id="28997447"/>
<dbReference type="PROSITE" id="PS50003">
    <property type="entry name" value="PH_DOMAIN"/>
    <property type="match status" value="1"/>
</dbReference>
<evidence type="ECO:0000259" key="2">
    <source>
        <dbReference type="PROSITE" id="PS50003"/>
    </source>
</evidence>
<dbReference type="RefSeq" id="XP_018288500.1">
    <property type="nucleotide sequence ID" value="XM_018436541.1"/>
</dbReference>
<evidence type="ECO:0000313" key="4">
    <source>
        <dbReference type="Proteomes" id="UP000077315"/>
    </source>
</evidence>
<dbReference type="SUPFAM" id="SSF50729">
    <property type="entry name" value="PH domain-like"/>
    <property type="match status" value="1"/>
</dbReference>
<feature type="domain" description="PH" evidence="2">
    <location>
        <begin position="4"/>
        <end position="113"/>
    </location>
</feature>
<dbReference type="EMBL" id="KV440988">
    <property type="protein sequence ID" value="OAD70460.1"/>
    <property type="molecule type" value="Genomic_DNA"/>
</dbReference>
<organism evidence="3 4">
    <name type="scientific">Phycomyces blakesleeanus (strain ATCC 8743b / DSM 1359 / FGSC 10004 / NBRC 33097 / NRRL 1555)</name>
    <dbReference type="NCBI Taxonomy" id="763407"/>
    <lineage>
        <taxon>Eukaryota</taxon>
        <taxon>Fungi</taxon>
        <taxon>Fungi incertae sedis</taxon>
        <taxon>Mucoromycota</taxon>
        <taxon>Mucoromycotina</taxon>
        <taxon>Mucoromycetes</taxon>
        <taxon>Mucorales</taxon>
        <taxon>Phycomycetaceae</taxon>
        <taxon>Phycomyces</taxon>
    </lineage>
</organism>
<gene>
    <name evidence="3" type="ORF">PHYBLDRAFT_171212</name>
</gene>
<protein>
    <recommendedName>
        <fullName evidence="2">PH domain-containing protein</fullName>
    </recommendedName>
</protein>
<dbReference type="Proteomes" id="UP000077315">
    <property type="component" value="Unassembled WGS sequence"/>
</dbReference>
<feature type="region of interest" description="Disordered" evidence="1">
    <location>
        <begin position="231"/>
        <end position="253"/>
    </location>
</feature>
<name>A0A163DCQ8_PHYB8</name>
<dbReference type="InParanoid" id="A0A163DCQ8"/>
<proteinExistence type="predicted"/>
<evidence type="ECO:0000256" key="1">
    <source>
        <dbReference type="SAM" id="MobiDB-lite"/>
    </source>
</evidence>
<dbReference type="AlphaFoldDB" id="A0A163DCQ8"/>
<dbReference type="CDD" id="cd00821">
    <property type="entry name" value="PH"/>
    <property type="match status" value="1"/>
</dbReference>
<dbReference type="InterPro" id="IPR011993">
    <property type="entry name" value="PH-like_dom_sf"/>
</dbReference>
<reference evidence="4" key="1">
    <citation type="submission" date="2015-06" db="EMBL/GenBank/DDBJ databases">
        <title>Expansion of signal transduction pathways in fungi by whole-genome duplication.</title>
        <authorList>
            <consortium name="DOE Joint Genome Institute"/>
            <person name="Corrochano L.M."/>
            <person name="Kuo A."/>
            <person name="Marcet-Houben M."/>
            <person name="Polaino S."/>
            <person name="Salamov A."/>
            <person name="Villalobos J.M."/>
            <person name="Alvarez M.I."/>
            <person name="Avalos J."/>
            <person name="Benito E.P."/>
            <person name="Benoit I."/>
            <person name="Burger G."/>
            <person name="Camino L.P."/>
            <person name="Canovas D."/>
            <person name="Cerda-Olmedo E."/>
            <person name="Cheng J.-F."/>
            <person name="Dominguez A."/>
            <person name="Elias M."/>
            <person name="Eslava A.P."/>
            <person name="Glaser F."/>
            <person name="Grimwood J."/>
            <person name="Gutierrez G."/>
            <person name="Heitman J."/>
            <person name="Henrissat B."/>
            <person name="Iturriaga E.A."/>
            <person name="Lang B.F."/>
            <person name="Lavin J.L."/>
            <person name="Lee S."/>
            <person name="Li W."/>
            <person name="Lindquist E."/>
            <person name="Lopez-Garcia S."/>
            <person name="Luque E.M."/>
            <person name="Marcos A.T."/>
            <person name="Martin J."/>
            <person name="McCluskey K."/>
            <person name="Medina H.R."/>
            <person name="Miralles-Duran A."/>
            <person name="Miyazaki A."/>
            <person name="Munoz-Torres E."/>
            <person name="Oguiza J.A."/>
            <person name="Ohm R."/>
            <person name="Olmedo M."/>
            <person name="Orejas M."/>
            <person name="Ortiz-Castellanos L."/>
            <person name="Pisabarro A.G."/>
            <person name="Rodriguez-Romero J."/>
            <person name="Ruiz-Herrera J."/>
            <person name="Ruiz-Vazquez R."/>
            <person name="Sanz C."/>
            <person name="Schackwitz W."/>
            <person name="Schmutz J."/>
            <person name="Shahriari M."/>
            <person name="Shelest E."/>
            <person name="Silva-Franco F."/>
            <person name="Soanes D."/>
            <person name="Syed K."/>
            <person name="Tagua V.G."/>
            <person name="Talbot N.J."/>
            <person name="Thon M."/>
            <person name="De vries R.P."/>
            <person name="Wiebenga A."/>
            <person name="Yadav J.S."/>
            <person name="Braun E.L."/>
            <person name="Baker S."/>
            <person name="Garre V."/>
            <person name="Horwitz B."/>
            <person name="Torres-Martinez S."/>
            <person name="Idnurm A."/>
            <person name="Herrera-Estrella A."/>
            <person name="Gabaldon T."/>
            <person name="Grigoriev I.V."/>
        </authorList>
    </citation>
    <scope>NUCLEOTIDE SEQUENCE [LARGE SCALE GENOMIC DNA]</scope>
    <source>
        <strain evidence="4">NRRL 1555(-)</strain>
    </source>
</reference>
<accession>A0A163DCQ8</accession>
<keyword evidence="4" id="KW-1185">Reference proteome</keyword>
<dbReference type="InterPro" id="IPR001849">
    <property type="entry name" value="PH_domain"/>
</dbReference>
<dbReference type="OrthoDB" id="185175at2759"/>
<evidence type="ECO:0000313" key="3">
    <source>
        <dbReference type="EMBL" id="OAD70460.1"/>
    </source>
</evidence>
<sequence>MSFIVPKSDWLAKLSSGSFGRSRWRSRYFVLLDSELRYYKDEHTDSASSTLSLRDVSRVVACSFPNHPYCFRLEPNLNAPIQDKDSSLPPWTIECNSAFDQGAWVDVIQYRLARLSVIRVPVSPAQSRPRQRPFDTFLRMIKTSSSSSSSASASPRHTRQIRATQLNHQPIKDIPLTLHIQPIRSKDTFEQEEENNAYLSSEIIPIPRPQPRYPPSLSRRRGVLLSPLTTTRPLPCLDTPSESVASSASSGLESPVLDTAQHKINLDANGIKYLEETGSLSPAIFTNKDCFQIQ</sequence>
<dbReference type="VEuPathDB" id="FungiDB:PHYBLDRAFT_171212"/>
<dbReference type="SMART" id="SM00233">
    <property type="entry name" value="PH"/>
    <property type="match status" value="1"/>
</dbReference>
<dbReference type="Gene3D" id="2.30.29.30">
    <property type="entry name" value="Pleckstrin-homology domain (PH domain)/Phosphotyrosine-binding domain (PTB)"/>
    <property type="match status" value="1"/>
</dbReference>
<dbReference type="Pfam" id="PF00169">
    <property type="entry name" value="PH"/>
    <property type="match status" value="1"/>
</dbReference>